<evidence type="ECO:0000313" key="1">
    <source>
        <dbReference type="EMBL" id="KAF0699951.1"/>
    </source>
</evidence>
<dbReference type="GO" id="GO:0005739">
    <property type="term" value="C:mitochondrion"/>
    <property type="evidence" value="ECO:0007669"/>
    <property type="project" value="TreeGrafter"/>
</dbReference>
<accession>A0A485KNH0</accession>
<dbReference type="Pfam" id="PF10561">
    <property type="entry name" value="C2orf69"/>
    <property type="match status" value="2"/>
</dbReference>
<reference evidence="1" key="2">
    <citation type="submission" date="2019-06" db="EMBL/GenBank/DDBJ databases">
        <title>Genomics analysis of Aphanomyces spp. identifies a new class of oomycete effector associated with host adaptation.</title>
        <authorList>
            <person name="Gaulin E."/>
        </authorList>
    </citation>
    <scope>NUCLEOTIDE SEQUENCE</scope>
    <source>
        <strain evidence="1">CBS 578.67</strain>
    </source>
</reference>
<dbReference type="Proteomes" id="UP000332933">
    <property type="component" value="Unassembled WGS sequence"/>
</dbReference>
<reference evidence="2 3" key="1">
    <citation type="submission" date="2019-03" db="EMBL/GenBank/DDBJ databases">
        <authorList>
            <person name="Gaulin E."/>
            <person name="Dumas B."/>
        </authorList>
    </citation>
    <scope>NUCLEOTIDE SEQUENCE [LARGE SCALE GENOMIC DNA]</scope>
    <source>
        <strain evidence="2">CBS 568.67</strain>
    </source>
</reference>
<gene>
    <name evidence="2" type="primary">Aste57867_9501</name>
    <name evidence="1" type="ORF">As57867_009464</name>
    <name evidence="2" type="ORF">ASTE57867_9501</name>
</gene>
<dbReference type="InterPro" id="IPR018881">
    <property type="entry name" value="C2orf69_mit"/>
</dbReference>
<proteinExistence type="predicted"/>
<name>A0A485KNH0_9STRA</name>
<keyword evidence="3" id="KW-1185">Reference proteome</keyword>
<dbReference type="PANTHER" id="PTHR31296:SF1">
    <property type="entry name" value="MITOCHONDRIAL PROTEIN C2ORF69"/>
    <property type="match status" value="1"/>
</dbReference>
<dbReference type="PANTHER" id="PTHR31296">
    <property type="entry name" value="UPF0565 PROTEIN C2ORF69"/>
    <property type="match status" value="1"/>
</dbReference>
<organism evidence="2 3">
    <name type="scientific">Aphanomyces stellatus</name>
    <dbReference type="NCBI Taxonomy" id="120398"/>
    <lineage>
        <taxon>Eukaryota</taxon>
        <taxon>Sar</taxon>
        <taxon>Stramenopiles</taxon>
        <taxon>Oomycota</taxon>
        <taxon>Saprolegniomycetes</taxon>
        <taxon>Saprolegniales</taxon>
        <taxon>Verrucalvaceae</taxon>
        <taxon>Aphanomyces</taxon>
    </lineage>
</organism>
<evidence type="ECO:0000313" key="3">
    <source>
        <dbReference type="Proteomes" id="UP000332933"/>
    </source>
</evidence>
<dbReference type="EMBL" id="CAADRA010005166">
    <property type="protein sequence ID" value="VFT86380.1"/>
    <property type="molecule type" value="Genomic_DNA"/>
</dbReference>
<protein>
    <submittedName>
        <fullName evidence="2">Aste57867_9501 protein</fullName>
    </submittedName>
</protein>
<dbReference type="EMBL" id="VJMH01005145">
    <property type="protein sequence ID" value="KAF0699951.1"/>
    <property type="molecule type" value="Genomic_DNA"/>
</dbReference>
<dbReference type="AlphaFoldDB" id="A0A485KNH0"/>
<evidence type="ECO:0000313" key="2">
    <source>
        <dbReference type="EMBL" id="VFT86380.1"/>
    </source>
</evidence>
<sequence length="285" mass="32287">MSRKRSLDGAVRARRQESVRVEGRRGCFNDVYLSLASDARANVVFFPGDVQHFDHVMRRGDFKAYSAFSYESVCDHYARRFPDANVWVVKPFSHAKGVSCYDNFVDHVDGDPTQYAVDGPAFMHLQLLMERASALFPGDLTWSLPLHLHGFSRGAVVLNQLITELGSLLHRPPSPTHVDATWEDLADGSSISAFFDRVESIEWIDGGCNARGLAYPSHDTALVLLNAFRHISLRVLVTPYHYAHRPWYAADLAQFQTECQHVELTQHFMDDAPSLQNHFEVLFVH</sequence>
<dbReference type="OrthoDB" id="419333at2759"/>